<dbReference type="Gene3D" id="3.40.630.10">
    <property type="entry name" value="Zn peptidases"/>
    <property type="match status" value="1"/>
</dbReference>
<comment type="cofactor">
    <cofactor evidence="1">
        <name>Zn(2+)</name>
        <dbReference type="ChEBI" id="CHEBI:29105"/>
    </cofactor>
</comment>
<dbReference type="GO" id="GO:0006508">
    <property type="term" value="P:proteolysis"/>
    <property type="evidence" value="ECO:0007669"/>
    <property type="project" value="UniProtKB-KW"/>
</dbReference>
<dbReference type="Gene3D" id="3.30.70.360">
    <property type="match status" value="2"/>
</dbReference>
<evidence type="ECO:0000256" key="3">
    <source>
        <dbReference type="ARBA" id="ARBA00022670"/>
    </source>
</evidence>
<dbReference type="EC" id="3.4.13.-" evidence="9"/>
<dbReference type="GO" id="GO:0016805">
    <property type="term" value="F:dipeptidase activity"/>
    <property type="evidence" value="ECO:0007669"/>
    <property type="project" value="UniProtKB-KW"/>
</dbReference>
<accession>A0A0C7QHG6</accession>
<proteinExistence type="inferred from homology"/>
<dbReference type="NCBIfam" id="TIGR01887">
    <property type="entry name" value="dipeptidaselike"/>
    <property type="match status" value="1"/>
</dbReference>
<name>A0A0C7QHG6_PARSO</name>
<protein>
    <submittedName>
        <fullName evidence="9">Peptidase</fullName>
        <ecNumber evidence="9">3.4.13.-</ecNumber>
    </submittedName>
</protein>
<sequence length="447" mass="49980">MKAKIKQKVAELEMDIIKSIQDSVKIPSVIGQTTNEYPFGKEVDKSLKQTLKLCESLGFKTVYKDGYYGYAEIGEGEELIGILGHLDVVPEGKLESWVYPPYEGVIEDGKLYGRGTQDDKGPTIACIYAVKALMDLGVEFNKRVRFIFGTDEENLWRDIAKYKENGEEIPDYGFTPDSKFPMINAEKGLLQVYLSCENLSNIKLICGGALNSVPDRAEYCGESAEKLKSELERLGFEYTCEDNKVCVIGKSVHSAISDTGINAIARLCIALNNIGEKSNTIEFVANVIEQDANANNVLKNCMDEVSGKLTFNIGKLELNDEIENLGIDIRIPVTYKKEDIVDNLKKICSEYKLEYREHDWLDSIYVPADNFLVKNLRKVFEEETGLDSTPLSSGGATFARALDNCVAFGCVFPGKPKTEHQANEYVEIEDIMKATKIYSLAVYELLK</sequence>
<keyword evidence="7 9" id="KW-0224">Dipeptidase</keyword>
<gene>
    <name evidence="9" type="ORF">R28058_17401</name>
</gene>
<evidence type="ECO:0000256" key="6">
    <source>
        <dbReference type="ARBA" id="ARBA00022833"/>
    </source>
</evidence>
<dbReference type="Pfam" id="PF01546">
    <property type="entry name" value="Peptidase_M20"/>
    <property type="match status" value="1"/>
</dbReference>
<dbReference type="Proteomes" id="UP000049127">
    <property type="component" value="Unassembled WGS sequence"/>
</dbReference>
<reference evidence="9 10" key="1">
    <citation type="submission" date="2015-01" db="EMBL/GenBank/DDBJ databases">
        <authorList>
            <person name="Aslett A.Martin."/>
            <person name="De Silva Nishadi"/>
        </authorList>
    </citation>
    <scope>NUCLEOTIDE SEQUENCE [LARGE SCALE GENOMIC DNA]</scope>
    <source>
        <strain evidence="9 10">R28058</strain>
    </source>
</reference>
<evidence type="ECO:0000256" key="1">
    <source>
        <dbReference type="ARBA" id="ARBA00001947"/>
    </source>
</evidence>
<dbReference type="InterPro" id="IPR036264">
    <property type="entry name" value="Bact_exopeptidase_dim_dom"/>
</dbReference>
<dbReference type="PANTHER" id="PTHR43808">
    <property type="entry name" value="ACETYLORNITHINE DEACETYLASE"/>
    <property type="match status" value="1"/>
</dbReference>
<dbReference type="InterPro" id="IPR001261">
    <property type="entry name" value="ArgE/DapE_CS"/>
</dbReference>
<dbReference type="GO" id="GO:0008777">
    <property type="term" value="F:acetylornithine deacetylase activity"/>
    <property type="evidence" value="ECO:0007669"/>
    <property type="project" value="TreeGrafter"/>
</dbReference>
<keyword evidence="5 9" id="KW-0378">Hydrolase</keyword>
<organism evidence="9 10">
    <name type="scientific">Paraclostridium sordellii</name>
    <name type="common">Clostridium sordellii</name>
    <dbReference type="NCBI Taxonomy" id="1505"/>
    <lineage>
        <taxon>Bacteria</taxon>
        <taxon>Bacillati</taxon>
        <taxon>Bacillota</taxon>
        <taxon>Clostridia</taxon>
        <taxon>Peptostreptococcales</taxon>
        <taxon>Peptostreptococcaceae</taxon>
        <taxon>Paraclostridium</taxon>
    </lineage>
</organism>
<comment type="similarity">
    <text evidence="2">Belongs to the peptidase M20A family.</text>
</comment>
<dbReference type="RefSeq" id="WP_055338036.1">
    <property type="nucleotide sequence ID" value="NZ_CDNF01000034.1"/>
</dbReference>
<dbReference type="PANTHER" id="PTHR43808:SF31">
    <property type="entry name" value="N-ACETYL-L-CITRULLINE DEACETYLASE"/>
    <property type="match status" value="1"/>
</dbReference>
<dbReference type="InterPro" id="IPR010964">
    <property type="entry name" value="M20A_pepV-rel"/>
</dbReference>
<dbReference type="InterPro" id="IPR050072">
    <property type="entry name" value="Peptidase_M20A"/>
</dbReference>
<evidence type="ECO:0000256" key="5">
    <source>
        <dbReference type="ARBA" id="ARBA00022801"/>
    </source>
</evidence>
<dbReference type="SUPFAM" id="SSF53187">
    <property type="entry name" value="Zn-dependent exopeptidases"/>
    <property type="match status" value="1"/>
</dbReference>
<keyword evidence="6" id="KW-0862">Zinc</keyword>
<evidence type="ECO:0000313" key="10">
    <source>
        <dbReference type="Proteomes" id="UP000049127"/>
    </source>
</evidence>
<dbReference type="GO" id="GO:0008237">
    <property type="term" value="F:metallopeptidase activity"/>
    <property type="evidence" value="ECO:0007669"/>
    <property type="project" value="UniProtKB-KW"/>
</dbReference>
<dbReference type="GO" id="GO:0008270">
    <property type="term" value="F:zinc ion binding"/>
    <property type="evidence" value="ECO:0007669"/>
    <property type="project" value="InterPro"/>
</dbReference>
<dbReference type="AlphaFoldDB" id="A0A0C7QHG6"/>
<dbReference type="GO" id="GO:0006526">
    <property type="term" value="P:L-arginine biosynthetic process"/>
    <property type="evidence" value="ECO:0007669"/>
    <property type="project" value="TreeGrafter"/>
</dbReference>
<dbReference type="PROSITE" id="PS00758">
    <property type="entry name" value="ARGE_DAPE_CPG2_1"/>
    <property type="match status" value="1"/>
</dbReference>
<dbReference type="InterPro" id="IPR002933">
    <property type="entry name" value="Peptidase_M20"/>
</dbReference>
<evidence type="ECO:0000313" key="9">
    <source>
        <dbReference type="EMBL" id="CEQ04007.1"/>
    </source>
</evidence>
<keyword evidence="3" id="KW-0645">Protease</keyword>
<evidence type="ECO:0000256" key="7">
    <source>
        <dbReference type="ARBA" id="ARBA00022997"/>
    </source>
</evidence>
<dbReference type="CDD" id="cd03888">
    <property type="entry name" value="M20_PepV"/>
    <property type="match status" value="1"/>
</dbReference>
<evidence type="ECO:0000256" key="4">
    <source>
        <dbReference type="ARBA" id="ARBA00022723"/>
    </source>
</evidence>
<dbReference type="SUPFAM" id="SSF55031">
    <property type="entry name" value="Bacterial exopeptidase dimerisation domain"/>
    <property type="match status" value="1"/>
</dbReference>
<keyword evidence="8" id="KW-0482">Metalloprotease</keyword>
<evidence type="ECO:0000256" key="2">
    <source>
        <dbReference type="ARBA" id="ARBA00006247"/>
    </source>
</evidence>
<evidence type="ECO:0000256" key="8">
    <source>
        <dbReference type="ARBA" id="ARBA00023049"/>
    </source>
</evidence>
<dbReference type="EMBL" id="CEKZ01000003">
    <property type="protein sequence ID" value="CEQ04007.1"/>
    <property type="molecule type" value="Genomic_DNA"/>
</dbReference>
<keyword evidence="4" id="KW-0479">Metal-binding</keyword>
<dbReference type="NCBIfam" id="NF005542">
    <property type="entry name" value="PRK07205.1"/>
    <property type="match status" value="1"/>
</dbReference>
<dbReference type="OrthoDB" id="9761532at2"/>